<organism evidence="2 3">
    <name type="scientific">Hymenobacter monticola</name>
    <dbReference type="NCBI Taxonomy" id="1705399"/>
    <lineage>
        <taxon>Bacteria</taxon>
        <taxon>Pseudomonadati</taxon>
        <taxon>Bacteroidota</taxon>
        <taxon>Cytophagia</taxon>
        <taxon>Cytophagales</taxon>
        <taxon>Hymenobacteraceae</taxon>
        <taxon>Hymenobacter</taxon>
    </lineage>
</organism>
<dbReference type="EMBL" id="CP094534">
    <property type="protein sequence ID" value="UOE33921.1"/>
    <property type="molecule type" value="Genomic_DNA"/>
</dbReference>
<proteinExistence type="predicted"/>
<keyword evidence="3" id="KW-1185">Reference proteome</keyword>
<accession>A0ABY4B444</accession>
<evidence type="ECO:0000313" key="2">
    <source>
        <dbReference type="EMBL" id="UOE33921.1"/>
    </source>
</evidence>
<dbReference type="Proteomes" id="UP000831390">
    <property type="component" value="Chromosome"/>
</dbReference>
<feature type="chain" id="PRO_5047508378" evidence="1">
    <location>
        <begin position="20"/>
        <end position="186"/>
    </location>
</feature>
<dbReference type="RefSeq" id="WP_243514421.1">
    <property type="nucleotide sequence ID" value="NZ_CP094534.1"/>
</dbReference>
<evidence type="ECO:0000313" key="3">
    <source>
        <dbReference type="Proteomes" id="UP000831390"/>
    </source>
</evidence>
<gene>
    <name evidence="2" type="ORF">MTP16_22760</name>
</gene>
<name>A0ABY4B444_9BACT</name>
<evidence type="ECO:0000256" key="1">
    <source>
        <dbReference type="SAM" id="SignalP"/>
    </source>
</evidence>
<feature type="signal peptide" evidence="1">
    <location>
        <begin position="1"/>
        <end position="19"/>
    </location>
</feature>
<keyword evidence="1" id="KW-0732">Signal</keyword>
<protein>
    <submittedName>
        <fullName evidence="2">Uncharacterized protein</fullName>
    </submittedName>
</protein>
<sequence>MKIILILALCTIVTTKAIAQASWTFRLGFVLTNKQGQSLSAEDISSGKYQVFIGGGGTSSDREILHYVEDLNLFYAIGKSTWPGVSIGLVNGQDSTIVETPIGNERLILINWPTEPGIYSLNEQDLADVNKSKSVLLYPTRFHQGNRALFSLTILNWNTFRSTRDVDHIAWKKVFRHTNKPLKLRQ</sequence>
<reference evidence="2 3" key="1">
    <citation type="submission" date="2022-03" db="EMBL/GenBank/DDBJ databases">
        <title>Hymenobactersp. isolated from the air.</title>
        <authorList>
            <person name="Won M."/>
            <person name="Kwon S.-W."/>
        </authorList>
    </citation>
    <scope>NUCLEOTIDE SEQUENCE [LARGE SCALE GENOMIC DNA]</scope>
    <source>
        <strain evidence="2 3">KACC 22596</strain>
    </source>
</reference>